<keyword evidence="2" id="KW-0812">Transmembrane</keyword>
<evidence type="ECO:0000313" key="5">
    <source>
        <dbReference type="Proteomes" id="UP000321805"/>
    </source>
</evidence>
<dbReference type="OrthoDB" id="9808602at2"/>
<feature type="transmembrane region" description="Helical" evidence="2">
    <location>
        <begin position="12"/>
        <end position="34"/>
    </location>
</feature>
<comment type="similarity">
    <text evidence="1">Belongs to the bacterial sugar transferase family.</text>
</comment>
<dbReference type="KEGG" id="bsol:FSW04_04365"/>
<dbReference type="InterPro" id="IPR003362">
    <property type="entry name" value="Bact_transf"/>
</dbReference>
<keyword evidence="2" id="KW-0472">Membrane</keyword>
<dbReference type="RefSeq" id="WP_146916655.1">
    <property type="nucleotide sequence ID" value="NZ_CP042430.1"/>
</dbReference>
<protein>
    <submittedName>
        <fullName evidence="4">Sugar transferase</fullName>
    </submittedName>
</protein>
<dbReference type="Proteomes" id="UP000321805">
    <property type="component" value="Chromosome"/>
</dbReference>
<evidence type="ECO:0000313" key="4">
    <source>
        <dbReference type="EMBL" id="QEC46901.1"/>
    </source>
</evidence>
<organism evidence="4 5">
    <name type="scientific">Baekduia soli</name>
    <dbReference type="NCBI Taxonomy" id="496014"/>
    <lineage>
        <taxon>Bacteria</taxon>
        <taxon>Bacillati</taxon>
        <taxon>Actinomycetota</taxon>
        <taxon>Thermoleophilia</taxon>
        <taxon>Solirubrobacterales</taxon>
        <taxon>Baekduiaceae</taxon>
        <taxon>Baekduia</taxon>
    </lineage>
</organism>
<evidence type="ECO:0000256" key="2">
    <source>
        <dbReference type="SAM" id="Phobius"/>
    </source>
</evidence>
<dbReference type="PANTHER" id="PTHR30576">
    <property type="entry name" value="COLANIC BIOSYNTHESIS UDP-GLUCOSE LIPID CARRIER TRANSFERASE"/>
    <property type="match status" value="1"/>
</dbReference>
<keyword evidence="5" id="KW-1185">Reference proteome</keyword>
<dbReference type="PANTHER" id="PTHR30576:SF10">
    <property type="entry name" value="SLL5057 PROTEIN"/>
    <property type="match status" value="1"/>
</dbReference>
<dbReference type="Pfam" id="PF02397">
    <property type="entry name" value="Bac_transf"/>
    <property type="match status" value="1"/>
</dbReference>
<accession>A0A5B8U1M6</accession>
<keyword evidence="4" id="KW-0808">Transferase</keyword>
<dbReference type="GO" id="GO:0016780">
    <property type="term" value="F:phosphotransferase activity, for other substituted phosphate groups"/>
    <property type="evidence" value="ECO:0007669"/>
    <property type="project" value="TreeGrafter"/>
</dbReference>
<dbReference type="EMBL" id="CP042430">
    <property type="protein sequence ID" value="QEC46901.1"/>
    <property type="molecule type" value="Genomic_DNA"/>
</dbReference>
<dbReference type="AlphaFoldDB" id="A0A5B8U1M6"/>
<sequence length="200" mass="22232">MAEPLRRVFDVLVAATVLVITSPLLAAAIVAIRLESPGHPIYRQRRVGRDARPFDVLKLRTMVSGAEKMGAGLAVDDGDSRITRVGALLRRTSVDELPNLVNVLRGEMSIIGPRPTVPVQVTQYSDRQRGRLALKPGITGWAQVNGRASLPWPERIELDLWYVEHRSLWLDLRILWLTARMLVTGHGLYKGDTGGWVDQA</sequence>
<gene>
    <name evidence="4" type="ORF">FSW04_04365</name>
</gene>
<reference evidence="4 5" key="1">
    <citation type="journal article" date="2018" name="J. Microbiol.">
        <title>Baekduia soli gen. nov., sp. nov., a novel bacterium isolated from the soil of Baekdu Mountain and proposal of a novel family name, Baekduiaceae fam. nov.</title>
        <authorList>
            <person name="An D.S."/>
            <person name="Siddiqi M.Z."/>
            <person name="Kim K.H."/>
            <person name="Yu H.S."/>
            <person name="Im W.T."/>
        </authorList>
    </citation>
    <scope>NUCLEOTIDE SEQUENCE [LARGE SCALE GENOMIC DNA]</scope>
    <source>
        <strain evidence="4 5">BR7-21</strain>
    </source>
</reference>
<evidence type="ECO:0000256" key="1">
    <source>
        <dbReference type="ARBA" id="ARBA00006464"/>
    </source>
</evidence>
<evidence type="ECO:0000259" key="3">
    <source>
        <dbReference type="Pfam" id="PF02397"/>
    </source>
</evidence>
<feature type="domain" description="Bacterial sugar transferase" evidence="3">
    <location>
        <begin position="6"/>
        <end position="183"/>
    </location>
</feature>
<name>A0A5B8U1M6_9ACTN</name>
<proteinExistence type="inferred from homology"/>
<keyword evidence="2" id="KW-1133">Transmembrane helix</keyword>